<dbReference type="WBParaSite" id="JU765_v2.g16504.t1">
    <property type="protein sequence ID" value="JU765_v2.g16504.t1"/>
    <property type="gene ID" value="JU765_v2.g16504"/>
</dbReference>
<evidence type="ECO:0000313" key="1">
    <source>
        <dbReference type="Proteomes" id="UP000887576"/>
    </source>
</evidence>
<proteinExistence type="predicted"/>
<dbReference type="Proteomes" id="UP000887576">
    <property type="component" value="Unplaced"/>
</dbReference>
<organism evidence="1 2">
    <name type="scientific">Panagrolaimus sp. JU765</name>
    <dbReference type="NCBI Taxonomy" id="591449"/>
    <lineage>
        <taxon>Eukaryota</taxon>
        <taxon>Metazoa</taxon>
        <taxon>Ecdysozoa</taxon>
        <taxon>Nematoda</taxon>
        <taxon>Chromadorea</taxon>
        <taxon>Rhabditida</taxon>
        <taxon>Tylenchina</taxon>
        <taxon>Panagrolaimomorpha</taxon>
        <taxon>Panagrolaimoidea</taxon>
        <taxon>Panagrolaimidae</taxon>
        <taxon>Panagrolaimus</taxon>
    </lineage>
</organism>
<name>A0AC34QI04_9BILA</name>
<sequence>MAVAVVTDYDKKRLRMFNNSYDDGIKFLTQALDIDERYSSPEKKKEALKLYNKAIEEFQKGLRSVPKAVPVGQGQELEKKIQAMKTHTTAAQDRYRVIYDMVFPRQNSVDSVSNSVLMPSSVQPSTSAKKTGLAALFSSQAEQEILGCIIDSTAVKLADIVGNDAAKQALDESVILPTLNPGLFSGLRAPVKGILLFGPPGNGKTMLAKAVASEARCTFFSISAATIMSKWVGEGEKMVRELFRIARAKQPSIIFIDEIDSMLSARGEEENGASRRVKTEFLLQFDGASSSPDDRVLVLGATNRPFDLDDGILRRFPRRIFIDLPNALARERAILKNFEYSKTSHRLNTSQLRIIAERTNGYSYSDLTALCKEAAMGPIRGLNRSQLEKLSSRNVRPVQYEDVAKALEIIKPSSSSKNHAKLLEFAENFAQLQA</sequence>
<evidence type="ECO:0000313" key="2">
    <source>
        <dbReference type="WBParaSite" id="JU765_v2.g16504.t1"/>
    </source>
</evidence>
<accession>A0AC34QI04</accession>
<protein>
    <submittedName>
        <fullName evidence="2">AAA+ ATPase domain-containing protein</fullName>
    </submittedName>
</protein>
<reference evidence="2" key="1">
    <citation type="submission" date="2022-11" db="UniProtKB">
        <authorList>
            <consortium name="WormBaseParasite"/>
        </authorList>
    </citation>
    <scope>IDENTIFICATION</scope>
</reference>